<feature type="domain" description="RFX1-4/6/8-like BCD" evidence="2">
    <location>
        <begin position="55"/>
        <end position="117"/>
    </location>
</feature>
<accession>A0A3R7NV62</accession>
<reference evidence="3 4" key="2">
    <citation type="submission" date="2019-01" db="EMBL/GenBank/DDBJ databases">
        <title>The decoding of complex shrimp genome reveals the adaptation for benthos swimmer, frequently molting mechanism and breeding impact on genome.</title>
        <authorList>
            <person name="Sun Y."/>
            <person name="Gao Y."/>
            <person name="Yu Y."/>
        </authorList>
    </citation>
    <scope>NUCLEOTIDE SEQUENCE [LARGE SCALE GENOMIC DNA]</scope>
    <source>
        <tissue evidence="3">Muscle</tissue>
    </source>
</reference>
<dbReference type="EMBL" id="QCYY01002797">
    <property type="protein sequence ID" value="ROT67587.1"/>
    <property type="molecule type" value="Genomic_DNA"/>
</dbReference>
<gene>
    <name evidence="3" type="ORF">C7M84_014318</name>
</gene>
<dbReference type="Proteomes" id="UP000283509">
    <property type="component" value="Unassembled WGS sequence"/>
</dbReference>
<evidence type="ECO:0000259" key="2">
    <source>
        <dbReference type="Pfam" id="PF25340"/>
    </source>
</evidence>
<proteinExistence type="predicted"/>
<dbReference type="AlphaFoldDB" id="A0A3R7NV62"/>
<evidence type="ECO:0000256" key="1">
    <source>
        <dbReference type="SAM" id="MobiDB-lite"/>
    </source>
</evidence>
<dbReference type="Pfam" id="PF25340">
    <property type="entry name" value="BCD_RFX"/>
    <property type="match status" value="1"/>
</dbReference>
<organism evidence="3 4">
    <name type="scientific">Penaeus vannamei</name>
    <name type="common">Whiteleg shrimp</name>
    <name type="synonym">Litopenaeus vannamei</name>
    <dbReference type="NCBI Taxonomy" id="6689"/>
    <lineage>
        <taxon>Eukaryota</taxon>
        <taxon>Metazoa</taxon>
        <taxon>Ecdysozoa</taxon>
        <taxon>Arthropoda</taxon>
        <taxon>Crustacea</taxon>
        <taxon>Multicrustacea</taxon>
        <taxon>Malacostraca</taxon>
        <taxon>Eumalacostraca</taxon>
        <taxon>Eucarida</taxon>
        <taxon>Decapoda</taxon>
        <taxon>Dendrobranchiata</taxon>
        <taxon>Penaeoidea</taxon>
        <taxon>Penaeidae</taxon>
        <taxon>Penaeus</taxon>
    </lineage>
</organism>
<dbReference type="InterPro" id="IPR057321">
    <property type="entry name" value="RFX1-4/6/8-like_BCD"/>
</dbReference>
<dbReference type="STRING" id="6689.A0A3R7NV62"/>
<keyword evidence="4" id="KW-1185">Reference proteome</keyword>
<protein>
    <recommendedName>
        <fullName evidence="2">RFX1-4/6/8-like BCD domain-containing protein</fullName>
    </recommendedName>
</protein>
<sequence>MKFHSSPQILTLIQTPLPYYLSFPFFTSFLSPLSLHPHLILSVYTPYLSPVIPPFSSAQIQSFLVHFWQGIPPHLVSILGTNVLVNLVGVCDSILYRAVCSVLMPSVLQSLSLILLSTPPQFVSPALIFTLFPSSSSSFFLPSSLGPLLSFSLASRSDLLCSVDCLSGRRSLLLLISGSTSISRSLLLLRARPRGRVPGAADLETRARQLRPSTSHREHAAQPSAFALRPSVFGPLLYPRLFGHLRTITVNYVTAQDTQPRHLQLSKRGLSHDVVSSSILSPSSLIHSIRLTPLTPFSFLIHLIPLFPYPLYSFSLSSSTLSLSSLIQITPFPFPHPPYPSFPLSTLILSSLIHLSPFFPLSTFSLPSPTFLHSPSSHPPHRPILISAQSSTLYQVPTRLTATPQHHSI</sequence>
<evidence type="ECO:0000313" key="3">
    <source>
        <dbReference type="EMBL" id="ROT67587.1"/>
    </source>
</evidence>
<name>A0A3R7NV62_PENVA</name>
<comment type="caution">
    <text evidence="3">The sequence shown here is derived from an EMBL/GenBank/DDBJ whole genome shotgun (WGS) entry which is preliminary data.</text>
</comment>
<feature type="region of interest" description="Disordered" evidence="1">
    <location>
        <begin position="200"/>
        <end position="222"/>
    </location>
</feature>
<evidence type="ECO:0000313" key="4">
    <source>
        <dbReference type="Proteomes" id="UP000283509"/>
    </source>
</evidence>
<reference evidence="3 4" key="1">
    <citation type="submission" date="2018-04" db="EMBL/GenBank/DDBJ databases">
        <authorList>
            <person name="Zhang X."/>
            <person name="Yuan J."/>
            <person name="Li F."/>
            <person name="Xiang J."/>
        </authorList>
    </citation>
    <scope>NUCLEOTIDE SEQUENCE [LARGE SCALE GENOMIC DNA]</scope>
    <source>
        <tissue evidence="3">Muscle</tissue>
    </source>
</reference>